<protein>
    <submittedName>
        <fullName evidence="2">Uncharacterized protein</fullName>
    </submittedName>
</protein>
<gene>
    <name evidence="2" type="ORF">JXQ802_LOCUS54510</name>
    <name evidence="1" type="ORF">PYM288_LOCUS38046</name>
</gene>
<comment type="caution">
    <text evidence="2">The sequence shown here is derived from an EMBL/GenBank/DDBJ whole genome shotgun (WGS) entry which is preliminary data.</text>
</comment>
<dbReference type="EMBL" id="CAJNOL010010573">
    <property type="protein sequence ID" value="CAF1650519.1"/>
    <property type="molecule type" value="Genomic_DNA"/>
</dbReference>
<evidence type="ECO:0000313" key="3">
    <source>
        <dbReference type="Proteomes" id="UP000663870"/>
    </source>
</evidence>
<sequence>MILMTNNLSNSSLLHCRLLETSLGCSITIEYEKIEWQEDIQCIIRFHGRHCLSSMFPIEITRDGRIQTNFVYKDVGEIMAIGIELLSNKDIGLYIKWIEISIPRKSYLQRFDVQRWLHSNIGDGRTRLILTPNQLPGYVPKKMLENIEQPKRDNVKYMLLIEISQAKGNVDGSMLSIDLIGKYGRTSAHRINMKYNTIIPLEIRTRPNIFELTMLDIGLLYEYQIKLENNKHNDGAYFLSTMYIYRKQYYEVNIQQWIENGQTLNGHIRLLDMPITSTLFNQVQSKSSFILWITGSDLITKEITLPIEFKFNCQNTIINPVEETITIRADFVSVLALSTLNSITLGYNRKLIDYCIGKEIVILNVFQGQHFYFQYNNELPKSINDMDFYSFTLKKNVLSSVAHHSKQYVISMLTSENNLSEKHTIKIVLRGERGLTTMLSL</sequence>
<dbReference type="Proteomes" id="UP000663870">
    <property type="component" value="Unassembled WGS sequence"/>
</dbReference>
<accession>A0A816ESU3</accession>
<dbReference type="AlphaFoldDB" id="A0A816ESU3"/>
<organism evidence="2 3">
    <name type="scientific">Rotaria sordida</name>
    <dbReference type="NCBI Taxonomy" id="392033"/>
    <lineage>
        <taxon>Eukaryota</taxon>
        <taxon>Metazoa</taxon>
        <taxon>Spiralia</taxon>
        <taxon>Gnathifera</taxon>
        <taxon>Rotifera</taxon>
        <taxon>Eurotatoria</taxon>
        <taxon>Bdelloidea</taxon>
        <taxon>Philodinida</taxon>
        <taxon>Philodinidae</taxon>
        <taxon>Rotaria</taxon>
    </lineage>
</organism>
<keyword evidence="3" id="KW-1185">Reference proteome</keyword>
<reference evidence="2" key="1">
    <citation type="submission" date="2021-02" db="EMBL/GenBank/DDBJ databases">
        <authorList>
            <person name="Nowell W R."/>
        </authorList>
    </citation>
    <scope>NUCLEOTIDE SEQUENCE</scope>
</reference>
<evidence type="ECO:0000313" key="2">
    <source>
        <dbReference type="EMBL" id="CAF1650519.1"/>
    </source>
</evidence>
<feature type="non-terminal residue" evidence="2">
    <location>
        <position position="1"/>
    </location>
</feature>
<evidence type="ECO:0000313" key="1">
    <source>
        <dbReference type="EMBL" id="CAF1487710.1"/>
    </source>
</evidence>
<proteinExistence type="predicted"/>
<name>A0A816ESU3_9BILA</name>
<dbReference type="EMBL" id="CAJNOH010008848">
    <property type="protein sequence ID" value="CAF1487710.1"/>
    <property type="molecule type" value="Genomic_DNA"/>
</dbReference>
<dbReference type="Proteomes" id="UP000663854">
    <property type="component" value="Unassembled WGS sequence"/>
</dbReference>
<dbReference type="Gene3D" id="2.60.60.20">
    <property type="entry name" value="PLAT/LH2 domain"/>
    <property type="match status" value="1"/>
</dbReference>